<dbReference type="RefSeq" id="WP_386053432.1">
    <property type="nucleotide sequence ID" value="NZ_JBHTKH010000009.1"/>
</dbReference>
<name>A0ABW3MZ98_9MICO</name>
<gene>
    <name evidence="2" type="ORF">ACFQ2V_13925</name>
</gene>
<organism evidence="2 3">
    <name type="scientific">Terrabacter terrigena</name>
    <dbReference type="NCBI Taxonomy" id="574718"/>
    <lineage>
        <taxon>Bacteria</taxon>
        <taxon>Bacillati</taxon>
        <taxon>Actinomycetota</taxon>
        <taxon>Actinomycetes</taxon>
        <taxon>Micrococcales</taxon>
        <taxon>Intrasporangiaceae</taxon>
        <taxon>Terrabacter</taxon>
    </lineage>
</organism>
<dbReference type="Proteomes" id="UP001597046">
    <property type="component" value="Unassembled WGS sequence"/>
</dbReference>
<comment type="caution">
    <text evidence="2">The sequence shown here is derived from an EMBL/GenBank/DDBJ whole genome shotgun (WGS) entry which is preliminary data.</text>
</comment>
<keyword evidence="3" id="KW-1185">Reference proteome</keyword>
<feature type="signal peptide" evidence="1">
    <location>
        <begin position="1"/>
        <end position="25"/>
    </location>
</feature>
<proteinExistence type="predicted"/>
<accession>A0ABW3MZ98</accession>
<reference evidence="3" key="1">
    <citation type="journal article" date="2019" name="Int. J. Syst. Evol. Microbiol.">
        <title>The Global Catalogue of Microorganisms (GCM) 10K type strain sequencing project: providing services to taxonomists for standard genome sequencing and annotation.</title>
        <authorList>
            <consortium name="The Broad Institute Genomics Platform"/>
            <consortium name="The Broad Institute Genome Sequencing Center for Infectious Disease"/>
            <person name="Wu L."/>
            <person name="Ma J."/>
        </authorList>
    </citation>
    <scope>NUCLEOTIDE SEQUENCE [LARGE SCALE GENOMIC DNA]</scope>
    <source>
        <strain evidence="3">CCUG 57508</strain>
    </source>
</reference>
<protein>
    <recommendedName>
        <fullName evidence="4">Lipoprotein</fullName>
    </recommendedName>
</protein>
<evidence type="ECO:0000313" key="2">
    <source>
        <dbReference type="EMBL" id="MFD1055408.1"/>
    </source>
</evidence>
<evidence type="ECO:0008006" key="4">
    <source>
        <dbReference type="Google" id="ProtNLM"/>
    </source>
</evidence>
<dbReference type="PROSITE" id="PS51257">
    <property type="entry name" value="PROKAR_LIPOPROTEIN"/>
    <property type="match status" value="1"/>
</dbReference>
<dbReference type="EMBL" id="JBHTKH010000009">
    <property type="protein sequence ID" value="MFD1055408.1"/>
    <property type="molecule type" value="Genomic_DNA"/>
</dbReference>
<feature type="chain" id="PRO_5045732809" description="Lipoprotein" evidence="1">
    <location>
        <begin position="26"/>
        <end position="151"/>
    </location>
</feature>
<evidence type="ECO:0000256" key="1">
    <source>
        <dbReference type="SAM" id="SignalP"/>
    </source>
</evidence>
<evidence type="ECO:0000313" key="3">
    <source>
        <dbReference type="Proteomes" id="UP001597046"/>
    </source>
</evidence>
<sequence>MNNRTPAAAALAGALALTLAGCGSSGDQPAAAPATTITVAAPAVTTTATATVKVPGPAATTVQVTRTVTAPPPPPVAAIEEGVWTVGSDIKPGTYRTIDAVTDGCYWSITKSGSNGSDIINNGTPTGGHPVVTLRKGQDFETHDCGSWAKR</sequence>
<keyword evidence="1" id="KW-0732">Signal</keyword>